<gene>
    <name evidence="2" type="ORF">FOB82_06005</name>
</gene>
<evidence type="ECO:0000313" key="3">
    <source>
        <dbReference type="Proteomes" id="UP000426857"/>
    </source>
</evidence>
<protein>
    <submittedName>
        <fullName evidence="2">Uncharacterized protein</fullName>
    </submittedName>
</protein>
<evidence type="ECO:0000313" key="2">
    <source>
        <dbReference type="EMBL" id="QGS34574.1"/>
    </source>
</evidence>
<dbReference type="Proteomes" id="UP000426857">
    <property type="component" value="Chromosome"/>
</dbReference>
<dbReference type="AlphaFoldDB" id="A0A6B8TG38"/>
<reference evidence="2 3" key="1">
    <citation type="submission" date="2019-11" db="EMBL/GenBank/DDBJ databases">
        <title>FDA dAtabase for Regulatory Grade micrObial Sequences (FDA-ARGOS): Supporting development and validation of Infectious Disease Dx tests.</title>
        <authorList>
            <person name="Kerrigan L."/>
            <person name="Long C."/>
            <person name="Tallon L."/>
            <person name="Sadzewicz L."/>
            <person name="Vavikolanu K."/>
            <person name="Mehta A."/>
            <person name="Aluvathingal J."/>
            <person name="Nadendla S."/>
            <person name="Yan Y."/>
            <person name="Sichtig H."/>
        </authorList>
    </citation>
    <scope>NUCLEOTIDE SEQUENCE [LARGE SCALE GENOMIC DNA]</scope>
    <source>
        <strain evidence="2 3">FDAARGOS_674</strain>
    </source>
</reference>
<feature type="region of interest" description="Disordered" evidence="1">
    <location>
        <begin position="1"/>
        <end position="54"/>
    </location>
</feature>
<evidence type="ECO:0000256" key="1">
    <source>
        <dbReference type="SAM" id="MobiDB-lite"/>
    </source>
</evidence>
<dbReference type="RefSeq" id="WP_155868735.1">
    <property type="nucleotide sequence ID" value="NZ_CP046322.1"/>
</dbReference>
<sequence length="238" mass="24392">MSEDSATEPATATDATEPATATAATEPATATAATEPATATDAAGAAATDAAEAAGATAPTTIAVVGAPGESGEIAVWHVQLEPQLTGGRLSGAWLVDPAADDAGATLANLFAGAAVLAAGEEVDVVKRTPAPRVDLAATVKALRGHVKELKARVAEEKAKPGKDKLVSPRFPTVADVEPIEFGHVGEAAAGRVLAWARGLEELTATWSELESQRRRRDYLREPWGAESRPVPLEYAAD</sequence>
<accession>A0A6B8TG38</accession>
<dbReference type="KEGG" id="cxe:FOB82_06005"/>
<dbReference type="EMBL" id="CP046322">
    <property type="protein sequence ID" value="QGS34574.1"/>
    <property type="molecule type" value="Genomic_DNA"/>
</dbReference>
<proteinExistence type="predicted"/>
<feature type="compositionally biased region" description="Low complexity" evidence="1">
    <location>
        <begin position="7"/>
        <end position="54"/>
    </location>
</feature>
<name>A0A6B8TG38_9CORY</name>
<organism evidence="2 3">
    <name type="scientific">Corynebacterium xerosis</name>
    <dbReference type="NCBI Taxonomy" id="1725"/>
    <lineage>
        <taxon>Bacteria</taxon>
        <taxon>Bacillati</taxon>
        <taxon>Actinomycetota</taxon>
        <taxon>Actinomycetes</taxon>
        <taxon>Mycobacteriales</taxon>
        <taxon>Corynebacteriaceae</taxon>
        <taxon>Corynebacterium</taxon>
    </lineage>
</organism>